<accession>A0A370DNV1</accession>
<feature type="chain" id="PRO_5016662012" description="Lipoprotein" evidence="1">
    <location>
        <begin position="21"/>
        <end position="188"/>
    </location>
</feature>
<evidence type="ECO:0000313" key="3">
    <source>
        <dbReference type="Proteomes" id="UP000254266"/>
    </source>
</evidence>
<gene>
    <name evidence="2" type="ORF">DIZ80_00445</name>
</gene>
<dbReference type="PROSITE" id="PS51257">
    <property type="entry name" value="PROKAR_LIPOPROTEIN"/>
    <property type="match status" value="1"/>
</dbReference>
<dbReference type="AlphaFoldDB" id="A0A370DNV1"/>
<sequence>MKLKNQITGISNIIVGLALAFGLAACNEVKDAAATASSAETVNEIYEVHEDGRIYVFYDRKLYKEFLSVGETAYRLTRIGTGPNGETMVYGLAKKDKKKGTNTPAVKLYENKIMPADNFYAETLRHGRIYAFNNFSDMKTVRQFGHPNFFYTEIGSGPKGETVVYVLNKKTKKKKPTALIETFKKHNS</sequence>
<dbReference type="EMBL" id="QFXC01000002">
    <property type="protein sequence ID" value="RDH85977.1"/>
    <property type="molecule type" value="Genomic_DNA"/>
</dbReference>
<dbReference type="Proteomes" id="UP000254266">
    <property type="component" value="Unassembled WGS sequence"/>
</dbReference>
<evidence type="ECO:0000256" key="1">
    <source>
        <dbReference type="SAM" id="SignalP"/>
    </source>
</evidence>
<feature type="signal peptide" evidence="1">
    <location>
        <begin position="1"/>
        <end position="20"/>
    </location>
</feature>
<name>A0A370DNV1_9GAMM</name>
<keyword evidence="3" id="KW-1185">Reference proteome</keyword>
<organism evidence="2 3">
    <name type="scientific">endosymbiont of Galathealinum brachiosum</name>
    <dbReference type="NCBI Taxonomy" id="2200906"/>
    <lineage>
        <taxon>Bacteria</taxon>
        <taxon>Pseudomonadati</taxon>
        <taxon>Pseudomonadota</taxon>
        <taxon>Gammaproteobacteria</taxon>
        <taxon>sulfur-oxidizing symbionts</taxon>
    </lineage>
</organism>
<comment type="caution">
    <text evidence="2">The sequence shown here is derived from an EMBL/GenBank/DDBJ whole genome shotgun (WGS) entry which is preliminary data.</text>
</comment>
<evidence type="ECO:0008006" key="4">
    <source>
        <dbReference type="Google" id="ProtNLM"/>
    </source>
</evidence>
<proteinExistence type="predicted"/>
<keyword evidence="1" id="KW-0732">Signal</keyword>
<evidence type="ECO:0000313" key="2">
    <source>
        <dbReference type="EMBL" id="RDH85977.1"/>
    </source>
</evidence>
<protein>
    <recommendedName>
        <fullName evidence="4">Lipoprotein</fullName>
    </recommendedName>
</protein>
<reference evidence="2 3" key="1">
    <citation type="journal article" date="2018" name="ISME J.">
        <title>Endosymbiont genomes yield clues of tubeworm success.</title>
        <authorList>
            <person name="Li Y."/>
            <person name="Liles M.R."/>
            <person name="Halanych K.M."/>
        </authorList>
    </citation>
    <scope>NUCLEOTIDE SEQUENCE [LARGE SCALE GENOMIC DNA]</scope>
    <source>
        <strain evidence="2">A1464</strain>
    </source>
</reference>